<gene>
    <name evidence="3" type="ORF">JD78_01736</name>
</gene>
<comment type="caution">
    <text evidence="3">The sequence shown here is derived from an EMBL/GenBank/DDBJ whole genome shotgun (WGS) entry which is preliminary data.</text>
</comment>
<keyword evidence="2" id="KW-0812">Transmembrane</keyword>
<feature type="region of interest" description="Disordered" evidence="1">
    <location>
        <begin position="194"/>
        <end position="247"/>
    </location>
</feature>
<keyword evidence="2" id="KW-0472">Membrane</keyword>
<keyword evidence="2" id="KW-1133">Transmembrane helix</keyword>
<feature type="compositionally biased region" description="Pro residues" evidence="1">
    <location>
        <begin position="206"/>
        <end position="218"/>
    </location>
</feature>
<dbReference type="InterPro" id="IPR013324">
    <property type="entry name" value="RNA_pol_sigma_r3/r4-like"/>
</dbReference>
<dbReference type="EMBL" id="VLKF01000001">
    <property type="protein sequence ID" value="TWH73213.1"/>
    <property type="molecule type" value="Genomic_DNA"/>
</dbReference>
<feature type="transmembrane region" description="Helical" evidence="2">
    <location>
        <begin position="289"/>
        <end position="308"/>
    </location>
</feature>
<dbReference type="Gene3D" id="1.10.10.10">
    <property type="entry name" value="Winged helix-like DNA-binding domain superfamily/Winged helix DNA-binding domain"/>
    <property type="match status" value="1"/>
</dbReference>
<dbReference type="SUPFAM" id="SSF88659">
    <property type="entry name" value="Sigma3 and sigma4 domains of RNA polymerase sigma factors"/>
    <property type="match status" value="1"/>
</dbReference>
<evidence type="ECO:0000256" key="1">
    <source>
        <dbReference type="SAM" id="MobiDB-lite"/>
    </source>
</evidence>
<reference evidence="3 4" key="1">
    <citation type="submission" date="2019-07" db="EMBL/GenBank/DDBJ databases">
        <title>R&amp;d 2014.</title>
        <authorList>
            <person name="Klenk H.-P."/>
        </authorList>
    </citation>
    <scope>NUCLEOTIDE SEQUENCE [LARGE SCALE GENOMIC DNA]</scope>
    <source>
        <strain evidence="3 4">DSM 45764</strain>
    </source>
</reference>
<keyword evidence="3" id="KW-0804">Transcription</keyword>
<dbReference type="RefSeq" id="WP_166521087.1">
    <property type="nucleotide sequence ID" value="NZ_VLKF01000001.1"/>
</dbReference>
<organism evidence="3 4">
    <name type="scientific">Modestobacter roseus</name>
    <dbReference type="NCBI Taxonomy" id="1181884"/>
    <lineage>
        <taxon>Bacteria</taxon>
        <taxon>Bacillati</taxon>
        <taxon>Actinomycetota</taxon>
        <taxon>Actinomycetes</taxon>
        <taxon>Geodermatophilales</taxon>
        <taxon>Geodermatophilaceae</taxon>
        <taxon>Modestobacter</taxon>
    </lineage>
</organism>
<keyword evidence="3" id="KW-0240">DNA-directed RNA polymerase</keyword>
<dbReference type="AlphaFoldDB" id="A0A562IR70"/>
<protein>
    <submittedName>
        <fullName evidence="3">DNA-directed RNA polymerase specialized sigma24 family protein</fullName>
    </submittedName>
</protein>
<dbReference type="Proteomes" id="UP000321490">
    <property type="component" value="Unassembled WGS sequence"/>
</dbReference>
<proteinExistence type="predicted"/>
<evidence type="ECO:0000256" key="2">
    <source>
        <dbReference type="SAM" id="Phobius"/>
    </source>
</evidence>
<accession>A0A562IR70</accession>
<name>A0A562IR70_9ACTN</name>
<evidence type="ECO:0000313" key="3">
    <source>
        <dbReference type="EMBL" id="TWH73213.1"/>
    </source>
</evidence>
<sequence length="590" mass="61011">MGRRADQVAAVVTEAGHRLRGTALLLTGDRGEAEELLVRALARAGRRRPVDPAEALTQARAELVREVLDDHDPPAVVIGTTGADDVAEDDRAWLSALADLAPRHRAAAVLRLHEQLDEAATAELLGCSPADVADALATALDALGPLLTTRPDPAGPVPAMAAAAAPAAADPADADPDPDAVYRPGALATALLRDRPASPPAAAQRPAPPSPRPVPAPRPRALVPRALVPRIPARRRRPGRDLPAAGVTSPLERAVAARLTELAALAEQPDGDDAATRALALARSRRRRTAGWVVGGLTVVLLVAGAALTGTGAGEPPAAARPSRAPTVTPYVAPPPMLYDLPVRGSLADDEDFVAAVAALDWTPEIGLDGLTYGGAGTVEDGTQRVVFAGDVPGGRRWAVVLAQAGREWAWAWFTGPAGARPAQLTPVVTGMTISGQERLALVDVSSTTGPLVVLAEPEVAAEYSPSLDRAPDGALVRDFDPLPMDHGVPTGMVTTPIIWNAGEVRLDGGAGDGMPLHPMTAGQHPTWPAGPTGPVDDALVAPCLEQLGFTVAVQMGGLSWSEDDRPEMSTDEEAAREHEIAACFRGGQG</sequence>
<keyword evidence="4" id="KW-1185">Reference proteome</keyword>
<evidence type="ECO:0000313" key="4">
    <source>
        <dbReference type="Proteomes" id="UP000321490"/>
    </source>
</evidence>
<dbReference type="GO" id="GO:0000428">
    <property type="term" value="C:DNA-directed RNA polymerase complex"/>
    <property type="evidence" value="ECO:0007669"/>
    <property type="project" value="UniProtKB-KW"/>
</dbReference>
<feature type="compositionally biased region" description="Low complexity" evidence="1">
    <location>
        <begin position="219"/>
        <end position="231"/>
    </location>
</feature>
<dbReference type="InterPro" id="IPR036388">
    <property type="entry name" value="WH-like_DNA-bd_sf"/>
</dbReference>